<dbReference type="PANTHER" id="PTHR10146:SF14">
    <property type="entry name" value="PYRIDOXAL PHOSPHATE HOMEOSTASIS PROTEIN"/>
    <property type="match status" value="1"/>
</dbReference>
<evidence type="ECO:0000313" key="6">
    <source>
        <dbReference type="EMBL" id="QPE05598.1"/>
    </source>
</evidence>
<accession>A0A7S8MZI5</accession>
<dbReference type="InterPro" id="IPR011078">
    <property type="entry name" value="PyrdxlP_homeostasis"/>
</dbReference>
<dbReference type="KEGG" id="msf:IT882_06240"/>
<evidence type="ECO:0000256" key="4">
    <source>
        <dbReference type="RuleBase" id="RU004514"/>
    </source>
</evidence>
<keyword evidence="1 2" id="KW-0663">Pyridoxal phosphate</keyword>
<keyword evidence="7" id="KW-1185">Reference proteome</keyword>
<dbReference type="EMBL" id="CP064760">
    <property type="protein sequence ID" value="QPE05598.1"/>
    <property type="molecule type" value="Genomic_DNA"/>
</dbReference>
<evidence type="ECO:0000313" key="7">
    <source>
        <dbReference type="Proteomes" id="UP000594480"/>
    </source>
</evidence>
<dbReference type="PROSITE" id="PS01211">
    <property type="entry name" value="UPF0001"/>
    <property type="match status" value="1"/>
</dbReference>
<feature type="domain" description="Alanine racemase N-terminal" evidence="5">
    <location>
        <begin position="46"/>
        <end position="226"/>
    </location>
</feature>
<dbReference type="Proteomes" id="UP000594480">
    <property type="component" value="Chromosome"/>
</dbReference>
<dbReference type="PANTHER" id="PTHR10146">
    <property type="entry name" value="PROLINE SYNTHETASE CO-TRANSCRIBED BACTERIAL HOMOLOG PROTEIN"/>
    <property type="match status" value="1"/>
</dbReference>
<organism evidence="6 7">
    <name type="scientific">Microbacterium schleiferi</name>
    <dbReference type="NCBI Taxonomy" id="69362"/>
    <lineage>
        <taxon>Bacteria</taxon>
        <taxon>Bacillati</taxon>
        <taxon>Actinomycetota</taxon>
        <taxon>Actinomycetes</taxon>
        <taxon>Micrococcales</taxon>
        <taxon>Microbacteriaceae</taxon>
        <taxon>Microbacterium</taxon>
    </lineage>
</organism>
<gene>
    <name evidence="6" type="ORF">IT882_06240</name>
</gene>
<dbReference type="SUPFAM" id="SSF51419">
    <property type="entry name" value="PLP-binding barrel"/>
    <property type="match status" value="1"/>
</dbReference>
<evidence type="ECO:0000256" key="3">
    <source>
        <dbReference type="PIRSR" id="PIRSR004848-1"/>
    </source>
</evidence>
<dbReference type="Pfam" id="PF01168">
    <property type="entry name" value="Ala_racemase_N"/>
    <property type="match status" value="1"/>
</dbReference>
<dbReference type="PIRSF" id="PIRSF004848">
    <property type="entry name" value="YBL036c_PLPDEIII"/>
    <property type="match status" value="1"/>
</dbReference>
<protein>
    <recommendedName>
        <fullName evidence="2">Pyridoxal phosphate homeostasis protein</fullName>
        <shortName evidence="2">PLP homeostasis protein</shortName>
    </recommendedName>
</protein>
<evidence type="ECO:0000259" key="5">
    <source>
        <dbReference type="Pfam" id="PF01168"/>
    </source>
</evidence>
<comment type="similarity">
    <text evidence="2 4">Belongs to the pyridoxal phosphate-binding protein YggS/PROSC family.</text>
</comment>
<dbReference type="RefSeq" id="WP_195693613.1">
    <property type="nucleotide sequence ID" value="NZ_CP064760.1"/>
</dbReference>
<comment type="cofactor">
    <cofactor evidence="3">
        <name>pyridoxal 5'-phosphate</name>
        <dbReference type="ChEBI" id="CHEBI:597326"/>
    </cofactor>
</comment>
<dbReference type="GO" id="GO:0030170">
    <property type="term" value="F:pyridoxal phosphate binding"/>
    <property type="evidence" value="ECO:0007669"/>
    <property type="project" value="UniProtKB-UniRule"/>
</dbReference>
<reference evidence="6 7" key="1">
    <citation type="submission" date="2020-11" db="EMBL/GenBank/DDBJ databases">
        <title>Amino acid is mineralized and recycled by bacteria in oceanic microbiome.</title>
        <authorList>
            <person name="Zheng L.Y."/>
        </authorList>
    </citation>
    <scope>NUCLEOTIDE SEQUENCE [LARGE SCALE GENOMIC DNA]</scope>
    <source>
        <strain evidence="6 7">A32-1</strain>
    </source>
</reference>
<dbReference type="Gene3D" id="3.20.20.10">
    <property type="entry name" value="Alanine racemase"/>
    <property type="match status" value="1"/>
</dbReference>
<dbReference type="NCBIfam" id="TIGR00044">
    <property type="entry name" value="YggS family pyridoxal phosphate-dependent enzyme"/>
    <property type="match status" value="1"/>
</dbReference>
<name>A0A7S8MZI5_9MICO</name>
<feature type="modified residue" description="N6-(pyridoxal phosphate)lysine" evidence="2 3">
    <location>
        <position position="40"/>
    </location>
</feature>
<evidence type="ECO:0000256" key="2">
    <source>
        <dbReference type="HAMAP-Rule" id="MF_02087"/>
    </source>
</evidence>
<proteinExistence type="inferred from homology"/>
<comment type="function">
    <text evidence="2">Pyridoxal 5'-phosphate (PLP)-binding protein, which is involved in PLP homeostasis.</text>
</comment>
<evidence type="ECO:0000256" key="1">
    <source>
        <dbReference type="ARBA" id="ARBA00022898"/>
    </source>
</evidence>
<dbReference type="AlphaFoldDB" id="A0A7S8MZI5"/>
<dbReference type="InterPro" id="IPR001608">
    <property type="entry name" value="Ala_racemase_N"/>
</dbReference>
<sequence length="229" mass="24537">MSAEAGSVADRLALIDDRIAVAAREAGRSPAEITRIVVTKFHPASLVDELYGLGVRDVGENRVQEVLEKVDQVSEAPGLRWHFVGQLQTNKARAIRRVASVVHSLDREKLADALDADSDDPLDVLIQVNLTDDPGRGGVSPERLGPLAEHAAGCRGLRVRGVMAVAPLDERPAEAFERLASHARTVREIFPDATWISAGMTGDFEAAIHAGATHLRIGTAITGPRPVRG</sequence>
<dbReference type="HAMAP" id="MF_02087">
    <property type="entry name" value="PLP_homeostasis"/>
    <property type="match status" value="1"/>
</dbReference>
<dbReference type="InterPro" id="IPR029066">
    <property type="entry name" value="PLP-binding_barrel"/>
</dbReference>
<dbReference type="CDD" id="cd00635">
    <property type="entry name" value="PLPDE_III_YBL036c_like"/>
    <property type="match status" value="1"/>
</dbReference>